<feature type="signal peptide" evidence="12">
    <location>
        <begin position="1"/>
        <end position="26"/>
    </location>
</feature>
<evidence type="ECO:0000256" key="9">
    <source>
        <dbReference type="ARBA" id="ARBA00023180"/>
    </source>
</evidence>
<gene>
    <name evidence="13" type="ORF">P167DRAFT_570052</name>
</gene>
<dbReference type="GO" id="GO:0031965">
    <property type="term" value="C:nuclear membrane"/>
    <property type="evidence" value="ECO:0007669"/>
    <property type="project" value="UniProtKB-SubCell"/>
</dbReference>
<dbReference type="AlphaFoldDB" id="A0A3N4L236"/>
<evidence type="ECO:0000256" key="12">
    <source>
        <dbReference type="SAM" id="SignalP"/>
    </source>
</evidence>
<accession>A0A3N4L236</accession>
<dbReference type="GO" id="GO:0000742">
    <property type="term" value="P:karyogamy involved in conjugation with cellular fusion"/>
    <property type="evidence" value="ECO:0007669"/>
    <property type="project" value="UniProtKB-UniRule"/>
</dbReference>
<keyword evidence="9" id="KW-0325">Glycoprotein</keyword>
<organism evidence="13 14">
    <name type="scientific">Morchella conica CCBAS932</name>
    <dbReference type="NCBI Taxonomy" id="1392247"/>
    <lineage>
        <taxon>Eukaryota</taxon>
        <taxon>Fungi</taxon>
        <taxon>Dikarya</taxon>
        <taxon>Ascomycota</taxon>
        <taxon>Pezizomycotina</taxon>
        <taxon>Pezizomycetes</taxon>
        <taxon>Pezizales</taxon>
        <taxon>Morchellaceae</taxon>
        <taxon>Morchella</taxon>
    </lineage>
</organism>
<evidence type="ECO:0000256" key="6">
    <source>
        <dbReference type="ARBA" id="ARBA00022824"/>
    </source>
</evidence>
<name>A0A3N4L236_9PEZI</name>
<keyword evidence="4" id="KW-0812">Transmembrane</keyword>
<keyword evidence="14" id="KW-1185">Reference proteome</keyword>
<comment type="function">
    <text evidence="1 11">Required for nuclear membrane fusion during karyogamy.</text>
</comment>
<keyword evidence="7" id="KW-1133">Transmembrane helix</keyword>
<evidence type="ECO:0000313" key="14">
    <source>
        <dbReference type="Proteomes" id="UP000277580"/>
    </source>
</evidence>
<dbReference type="Pfam" id="PF04163">
    <property type="entry name" value="Tht1"/>
    <property type="match status" value="1"/>
</dbReference>
<keyword evidence="10 11" id="KW-0539">Nucleus</keyword>
<dbReference type="GO" id="GO:0048288">
    <property type="term" value="P:nuclear membrane fusion involved in karyogamy"/>
    <property type="evidence" value="ECO:0007669"/>
    <property type="project" value="UniProtKB-UniRule"/>
</dbReference>
<protein>
    <recommendedName>
        <fullName evidence="15">Karyogamy protein 5</fullName>
    </recommendedName>
</protein>
<evidence type="ECO:0000313" key="13">
    <source>
        <dbReference type="EMBL" id="RPB16880.1"/>
    </source>
</evidence>
<evidence type="ECO:0000256" key="7">
    <source>
        <dbReference type="ARBA" id="ARBA00022989"/>
    </source>
</evidence>
<proteinExistence type="inferred from homology"/>
<dbReference type="PANTHER" id="PTHR28012">
    <property type="entry name" value="NUCLEAR FUSION PROTEIN KAR5"/>
    <property type="match status" value="1"/>
</dbReference>
<evidence type="ECO:0000256" key="5">
    <source>
        <dbReference type="ARBA" id="ARBA00022729"/>
    </source>
</evidence>
<keyword evidence="6 11" id="KW-0256">Endoplasmic reticulum</keyword>
<comment type="similarity">
    <text evidence="2 11">Belongs to the KAR5 family.</text>
</comment>
<evidence type="ECO:0000256" key="8">
    <source>
        <dbReference type="ARBA" id="ARBA00023136"/>
    </source>
</evidence>
<dbReference type="InterPro" id="IPR007292">
    <property type="entry name" value="Nuclear_fusion_Kar5"/>
</dbReference>
<comment type="subcellular location">
    <subcellularLocation>
        <location evidence="11">Endoplasmic reticulum membrane</location>
    </subcellularLocation>
    <subcellularLocation>
        <location evidence="11">Nucleus membrane</location>
    </subcellularLocation>
</comment>
<evidence type="ECO:0000256" key="2">
    <source>
        <dbReference type="ARBA" id="ARBA00010473"/>
    </source>
</evidence>
<keyword evidence="8" id="KW-0472">Membrane</keyword>
<evidence type="ECO:0000256" key="4">
    <source>
        <dbReference type="ARBA" id="ARBA00022692"/>
    </source>
</evidence>
<sequence length="294" mass="32798">MKTFSSPSGFLYLILITITLLSKSLAFSLSFPRTQGKSPSILEAQTTDHENDVLSEALSRAFPPSYGHNPAYVAALAVFRDLESKTFCHRTAAASLVSDCSTIEGKNDILKITYAAQLAVCEFEATGIKYPRECQSLDGSPLRETRVMECVRRLEERPQWWTTLSNNIQSAVVMCSAVRHEIEKDEILILHKNITKTQKSLFSALSTSLEDVWESITAQKSFGGIWKTTLNDVLDDLAETRGKVMDALRDAEANATGIIKSLTQELEIRKKEQIQTVSELDQVQTSIPRTFEIT</sequence>
<dbReference type="GO" id="GO:0005789">
    <property type="term" value="C:endoplasmic reticulum membrane"/>
    <property type="evidence" value="ECO:0007669"/>
    <property type="project" value="UniProtKB-SubCell"/>
</dbReference>
<dbReference type="OrthoDB" id="5311848at2759"/>
<evidence type="ECO:0000256" key="10">
    <source>
        <dbReference type="ARBA" id="ARBA00023242"/>
    </source>
</evidence>
<evidence type="ECO:0008006" key="15">
    <source>
        <dbReference type="Google" id="ProtNLM"/>
    </source>
</evidence>
<dbReference type="PANTHER" id="PTHR28012:SF1">
    <property type="entry name" value="NUCLEAR FUSION PROTEIN KAR5"/>
    <property type="match status" value="1"/>
</dbReference>
<evidence type="ECO:0000256" key="11">
    <source>
        <dbReference type="RuleBase" id="RU368082"/>
    </source>
</evidence>
<reference evidence="13 14" key="1">
    <citation type="journal article" date="2018" name="Nat. Ecol. Evol.">
        <title>Pezizomycetes genomes reveal the molecular basis of ectomycorrhizal truffle lifestyle.</title>
        <authorList>
            <person name="Murat C."/>
            <person name="Payen T."/>
            <person name="Noel B."/>
            <person name="Kuo A."/>
            <person name="Morin E."/>
            <person name="Chen J."/>
            <person name="Kohler A."/>
            <person name="Krizsan K."/>
            <person name="Balestrini R."/>
            <person name="Da Silva C."/>
            <person name="Montanini B."/>
            <person name="Hainaut M."/>
            <person name="Levati E."/>
            <person name="Barry K.W."/>
            <person name="Belfiori B."/>
            <person name="Cichocki N."/>
            <person name="Clum A."/>
            <person name="Dockter R.B."/>
            <person name="Fauchery L."/>
            <person name="Guy J."/>
            <person name="Iotti M."/>
            <person name="Le Tacon F."/>
            <person name="Lindquist E.A."/>
            <person name="Lipzen A."/>
            <person name="Malagnac F."/>
            <person name="Mello A."/>
            <person name="Molinier V."/>
            <person name="Miyauchi S."/>
            <person name="Poulain J."/>
            <person name="Riccioni C."/>
            <person name="Rubini A."/>
            <person name="Sitrit Y."/>
            <person name="Splivallo R."/>
            <person name="Traeger S."/>
            <person name="Wang M."/>
            <person name="Zifcakova L."/>
            <person name="Wipf D."/>
            <person name="Zambonelli A."/>
            <person name="Paolocci F."/>
            <person name="Nowrousian M."/>
            <person name="Ottonello S."/>
            <person name="Baldrian P."/>
            <person name="Spatafora J.W."/>
            <person name="Henrissat B."/>
            <person name="Nagy L.G."/>
            <person name="Aury J.M."/>
            <person name="Wincker P."/>
            <person name="Grigoriev I.V."/>
            <person name="Bonfante P."/>
            <person name="Martin F.M."/>
        </authorList>
    </citation>
    <scope>NUCLEOTIDE SEQUENCE [LARGE SCALE GENOMIC DNA]</scope>
    <source>
        <strain evidence="13 14">CCBAS932</strain>
    </source>
</reference>
<dbReference type="EMBL" id="ML119107">
    <property type="protein sequence ID" value="RPB16880.1"/>
    <property type="molecule type" value="Genomic_DNA"/>
</dbReference>
<dbReference type="InParanoid" id="A0A3N4L236"/>
<keyword evidence="3 11" id="KW-0415">Karyogamy</keyword>
<keyword evidence="5 11" id="KW-0732">Signal</keyword>
<evidence type="ECO:0000256" key="1">
    <source>
        <dbReference type="ARBA" id="ARBA00003389"/>
    </source>
</evidence>
<dbReference type="Proteomes" id="UP000277580">
    <property type="component" value="Unassembled WGS sequence"/>
</dbReference>
<feature type="chain" id="PRO_5018175903" description="Karyogamy protein 5" evidence="12">
    <location>
        <begin position="27"/>
        <end position="294"/>
    </location>
</feature>
<evidence type="ECO:0000256" key="3">
    <source>
        <dbReference type="ARBA" id="ARBA00022459"/>
    </source>
</evidence>